<dbReference type="EMBL" id="JAPXFL010000004">
    <property type="protein sequence ID" value="KAK9508298.1"/>
    <property type="molecule type" value="Genomic_DNA"/>
</dbReference>
<keyword evidence="4 10" id="KW-0812">Transmembrane</keyword>
<keyword evidence="2" id="KW-1003">Cell membrane</keyword>
<evidence type="ECO:0000256" key="1">
    <source>
        <dbReference type="ARBA" id="ARBA00004651"/>
    </source>
</evidence>
<evidence type="ECO:0000256" key="7">
    <source>
        <dbReference type="ARBA" id="ARBA00023136"/>
    </source>
</evidence>
<dbReference type="InterPro" id="IPR004117">
    <property type="entry name" value="7tm6_olfct_rcpt"/>
</dbReference>
<feature type="transmembrane region" description="Helical" evidence="10">
    <location>
        <begin position="145"/>
        <end position="169"/>
    </location>
</feature>
<keyword evidence="6 10" id="KW-1133">Transmembrane helix</keyword>
<feature type="transmembrane region" description="Helical" evidence="10">
    <location>
        <begin position="59"/>
        <end position="79"/>
    </location>
</feature>
<accession>A0AAW1DIK9</accession>
<dbReference type="GO" id="GO:0005886">
    <property type="term" value="C:plasma membrane"/>
    <property type="evidence" value="ECO:0007669"/>
    <property type="project" value="UniProtKB-SubCell"/>
</dbReference>
<dbReference type="GO" id="GO:0005549">
    <property type="term" value="F:odorant binding"/>
    <property type="evidence" value="ECO:0007669"/>
    <property type="project" value="InterPro"/>
</dbReference>
<keyword evidence="7 10" id="KW-0472">Membrane</keyword>
<dbReference type="EMBL" id="JAPXFL010000004">
    <property type="protein sequence ID" value="KAK9508305.1"/>
    <property type="molecule type" value="Genomic_DNA"/>
</dbReference>
<keyword evidence="8 10" id="KW-0675">Receptor</keyword>
<organism evidence="12 13">
    <name type="scientific">Rhynocoris fuscipes</name>
    <dbReference type="NCBI Taxonomy" id="488301"/>
    <lineage>
        <taxon>Eukaryota</taxon>
        <taxon>Metazoa</taxon>
        <taxon>Ecdysozoa</taxon>
        <taxon>Arthropoda</taxon>
        <taxon>Hexapoda</taxon>
        <taxon>Insecta</taxon>
        <taxon>Pterygota</taxon>
        <taxon>Neoptera</taxon>
        <taxon>Paraneoptera</taxon>
        <taxon>Hemiptera</taxon>
        <taxon>Heteroptera</taxon>
        <taxon>Panheteroptera</taxon>
        <taxon>Cimicomorpha</taxon>
        <taxon>Reduviidae</taxon>
        <taxon>Harpactorinae</taxon>
        <taxon>Harpactorini</taxon>
        <taxon>Rhynocoris</taxon>
    </lineage>
</organism>
<keyword evidence="3 10" id="KW-0716">Sensory transduction</keyword>
<dbReference type="GO" id="GO:0004984">
    <property type="term" value="F:olfactory receptor activity"/>
    <property type="evidence" value="ECO:0007669"/>
    <property type="project" value="InterPro"/>
</dbReference>
<keyword evidence="5 10" id="KW-0552">Olfaction</keyword>
<evidence type="ECO:0000256" key="4">
    <source>
        <dbReference type="ARBA" id="ARBA00022692"/>
    </source>
</evidence>
<dbReference type="PANTHER" id="PTHR21137">
    <property type="entry name" value="ODORANT RECEPTOR"/>
    <property type="match status" value="1"/>
</dbReference>
<keyword evidence="9 10" id="KW-0807">Transducer</keyword>
<comment type="caution">
    <text evidence="12">The sequence shown here is derived from an EMBL/GenBank/DDBJ whole genome shotgun (WGS) entry which is preliminary data.</text>
</comment>
<dbReference type="AlphaFoldDB" id="A0AAW1DIK9"/>
<comment type="similarity">
    <text evidence="10">Belongs to the insect chemoreceptor superfamily. Heteromeric odorant receptor channel (TC 1.A.69) family.</text>
</comment>
<evidence type="ECO:0000256" key="2">
    <source>
        <dbReference type="ARBA" id="ARBA00022475"/>
    </source>
</evidence>
<reference evidence="12 13" key="1">
    <citation type="submission" date="2022-12" db="EMBL/GenBank/DDBJ databases">
        <title>Chromosome-level genome assembly of true bugs.</title>
        <authorList>
            <person name="Ma L."/>
            <person name="Li H."/>
        </authorList>
    </citation>
    <scope>NUCLEOTIDE SEQUENCE [LARGE SCALE GENOMIC DNA]</scope>
    <source>
        <strain evidence="12">Lab_2022b</strain>
    </source>
</reference>
<protein>
    <recommendedName>
        <fullName evidence="10">Odorant receptor</fullName>
    </recommendedName>
</protein>
<name>A0AAW1DIK9_9HEMI</name>
<comment type="subcellular location">
    <subcellularLocation>
        <location evidence="1 10">Cell membrane</location>
        <topology evidence="1 10">Multi-pass membrane protein</topology>
    </subcellularLocation>
</comment>
<comment type="caution">
    <text evidence="10">Lacks conserved residue(s) required for the propagation of feature annotation.</text>
</comment>
<evidence type="ECO:0000313" key="12">
    <source>
        <dbReference type="EMBL" id="KAK9508305.1"/>
    </source>
</evidence>
<sequence length="431" mass="50309">MATILIRINRFMKSVDEIHDERLKRTFEDFYWFLYRLSGFVCQITPFSNLAFSLFRNSILVITFVWHLILFVFTMPLILNEPHLIIRNVHFTLFISFSLTMFIWFTYQRNRVIRSHWQITNGFHKYGKEGDLVTAKLVKDFRRTYIVSLSILPVIICSSAVFMFFSTAIDQATGAPPLEDPGNGVDVFLPLVLWYPWDVKRWHLFQLAHELLLALYVGIIISTSDLIFVNLVYTVCIQLNLLLLSVKKIEQRSLRKFKELYPTEKPIVNYDDEKFMICYEICLRKNIEHHQNLSRFFSYIVPLGDLPIFCAFGMEAIVLGMSALDLVTGGERIGDMILNIMLCCAEVANMAVLCWYGQRVINLSMEVHDAMYSTKWYLCKREVTNVMKIVQVRTLKPWVVMGGIWPCNLASFQAVMNTAYSYFNLLVAFRE</sequence>
<evidence type="ECO:0000313" key="11">
    <source>
        <dbReference type="EMBL" id="KAK9508298.1"/>
    </source>
</evidence>
<evidence type="ECO:0000313" key="13">
    <source>
        <dbReference type="Proteomes" id="UP001461498"/>
    </source>
</evidence>
<evidence type="ECO:0000256" key="9">
    <source>
        <dbReference type="ARBA" id="ARBA00023224"/>
    </source>
</evidence>
<feature type="transmembrane region" description="Helical" evidence="10">
    <location>
        <begin position="296"/>
        <end position="324"/>
    </location>
</feature>
<dbReference type="Pfam" id="PF02949">
    <property type="entry name" value="7tm_6"/>
    <property type="match status" value="1"/>
</dbReference>
<dbReference type="Proteomes" id="UP001461498">
    <property type="component" value="Unassembled WGS sequence"/>
</dbReference>
<evidence type="ECO:0000256" key="3">
    <source>
        <dbReference type="ARBA" id="ARBA00022606"/>
    </source>
</evidence>
<keyword evidence="13" id="KW-1185">Reference proteome</keyword>
<evidence type="ECO:0000256" key="5">
    <source>
        <dbReference type="ARBA" id="ARBA00022725"/>
    </source>
</evidence>
<proteinExistence type="inferred from homology"/>
<evidence type="ECO:0000256" key="6">
    <source>
        <dbReference type="ARBA" id="ARBA00022989"/>
    </source>
</evidence>
<gene>
    <name evidence="11" type="ORF">O3M35_007992</name>
    <name evidence="12" type="ORF">O3M35_007999</name>
</gene>
<feature type="transmembrane region" description="Helical" evidence="10">
    <location>
        <begin position="85"/>
        <end position="107"/>
    </location>
</feature>
<dbReference type="GO" id="GO:0007165">
    <property type="term" value="P:signal transduction"/>
    <property type="evidence" value="ECO:0007669"/>
    <property type="project" value="UniProtKB-KW"/>
</dbReference>
<feature type="transmembrane region" description="Helical" evidence="10">
    <location>
        <begin position="336"/>
        <end position="356"/>
    </location>
</feature>
<dbReference type="PANTHER" id="PTHR21137:SF35">
    <property type="entry name" value="ODORANT RECEPTOR 19A-RELATED"/>
    <property type="match status" value="1"/>
</dbReference>
<evidence type="ECO:0000256" key="10">
    <source>
        <dbReference type="RuleBase" id="RU351113"/>
    </source>
</evidence>
<evidence type="ECO:0000256" key="8">
    <source>
        <dbReference type="ARBA" id="ARBA00023170"/>
    </source>
</evidence>